<dbReference type="GO" id="GO:1990904">
    <property type="term" value="C:ribonucleoprotein complex"/>
    <property type="evidence" value="ECO:0007669"/>
    <property type="project" value="UniProtKB-KW"/>
</dbReference>
<dbReference type="Gene3D" id="3.10.20.10">
    <property type="match status" value="1"/>
</dbReference>
<dbReference type="NCBIfam" id="NF001981">
    <property type="entry name" value="PRK00773.1-1"/>
    <property type="match status" value="1"/>
</dbReference>
<feature type="domain" description="Large ribosomal subunit protein eL20" evidence="4">
    <location>
        <begin position="1"/>
        <end position="56"/>
    </location>
</feature>
<dbReference type="InterPro" id="IPR023573">
    <property type="entry name" value="Ribosomal_eL20_dom"/>
</dbReference>
<dbReference type="GO" id="GO:0003735">
    <property type="term" value="F:structural constituent of ribosome"/>
    <property type="evidence" value="ECO:0007669"/>
    <property type="project" value="InterPro"/>
</dbReference>
<organism evidence="5 6">
    <name type="scientific">Halolamina pelagica</name>
    <dbReference type="NCBI Taxonomy" id="699431"/>
    <lineage>
        <taxon>Archaea</taxon>
        <taxon>Methanobacteriati</taxon>
        <taxon>Methanobacteriota</taxon>
        <taxon>Stenosarchaea group</taxon>
        <taxon>Halobacteria</taxon>
        <taxon>Halobacteriales</taxon>
        <taxon>Haloferacaceae</taxon>
    </lineage>
</organism>
<dbReference type="SUPFAM" id="SSF160374">
    <property type="entry name" value="RplX-like"/>
    <property type="match status" value="1"/>
</dbReference>
<comment type="subunit">
    <text evidence="3">Part of the 50S ribosomal subunit. Binds 23S rRNA.</text>
</comment>
<gene>
    <name evidence="3" type="primary">rpl18a</name>
    <name evidence="3" type="synonym">rpl20e</name>
    <name evidence="3" type="synonym">rplX</name>
    <name evidence="5" type="ORF">SY89_00706</name>
</gene>
<dbReference type="AlphaFoldDB" id="A0A0P7FTD8"/>
<keyword evidence="3" id="KW-0699">rRNA-binding</keyword>
<dbReference type="Pfam" id="PF01775">
    <property type="entry name" value="Ribosomal_L18A"/>
    <property type="match status" value="1"/>
</dbReference>
<dbReference type="STRING" id="699431.SY89_00706"/>
<evidence type="ECO:0000256" key="3">
    <source>
        <dbReference type="HAMAP-Rule" id="MF_00273"/>
    </source>
</evidence>
<protein>
    <recommendedName>
        <fullName evidence="3">Large ribosomal subunit protein eL20</fullName>
    </recommendedName>
</protein>
<dbReference type="GO" id="GO:0005840">
    <property type="term" value="C:ribosome"/>
    <property type="evidence" value="ECO:0007669"/>
    <property type="project" value="UniProtKB-KW"/>
</dbReference>
<dbReference type="RefSeq" id="WP_049981175.1">
    <property type="nucleotide sequence ID" value="NZ_LGUC01000001.1"/>
</dbReference>
<proteinExistence type="inferred from homology"/>
<dbReference type="EMBL" id="LGUC01000001">
    <property type="protein sequence ID" value="KPN29986.1"/>
    <property type="molecule type" value="Genomic_DNA"/>
</dbReference>
<comment type="similarity">
    <text evidence="3">Belongs to the eukaryotic ribosomal protein eL20 family.</text>
</comment>
<evidence type="ECO:0000313" key="5">
    <source>
        <dbReference type="EMBL" id="KPN29986.1"/>
    </source>
</evidence>
<dbReference type="GO" id="GO:0070180">
    <property type="term" value="F:large ribosomal subunit rRNA binding"/>
    <property type="evidence" value="ECO:0007669"/>
    <property type="project" value="UniProtKB-UniRule"/>
</dbReference>
<dbReference type="InterPro" id="IPR028877">
    <property type="entry name" value="Ribosomal_eL20"/>
</dbReference>
<sequence>MSQFTVSGTFEARDGRQAFERSVDADNESVAQEHVLSQFGAEHNLKRTQIEIEEVTAA</sequence>
<evidence type="ECO:0000259" key="4">
    <source>
        <dbReference type="Pfam" id="PF01775"/>
    </source>
</evidence>
<keyword evidence="1 3" id="KW-0689">Ribosomal protein</keyword>
<keyword evidence="6" id="KW-1185">Reference proteome</keyword>
<name>A0A0P7FTD8_9EURY</name>
<evidence type="ECO:0000256" key="2">
    <source>
        <dbReference type="ARBA" id="ARBA00023274"/>
    </source>
</evidence>
<reference evidence="6" key="1">
    <citation type="submission" date="2013-11" db="EMBL/GenBank/DDBJ databases">
        <authorList>
            <person name="Hoang H.T."/>
            <person name="Killian M.L."/>
            <person name="Madson D.M."/>
            <person name="Arruda P.H.E."/>
            <person name="Sun D."/>
            <person name="Schwartz K.J."/>
            <person name="Yoon K."/>
        </authorList>
    </citation>
    <scope>NUCLEOTIDE SEQUENCE [LARGE SCALE GENOMIC DNA]</scope>
    <source>
        <strain evidence="6">CDK2</strain>
    </source>
</reference>
<dbReference type="Proteomes" id="UP000050535">
    <property type="component" value="Unassembled WGS sequence"/>
</dbReference>
<accession>A0A0P7FTD8</accession>
<dbReference type="HAMAP" id="MF_00273">
    <property type="entry name" value="Ribosomal_eL20"/>
    <property type="match status" value="1"/>
</dbReference>
<evidence type="ECO:0000313" key="6">
    <source>
        <dbReference type="Proteomes" id="UP000050535"/>
    </source>
</evidence>
<evidence type="ECO:0000256" key="1">
    <source>
        <dbReference type="ARBA" id="ARBA00022980"/>
    </source>
</evidence>
<keyword evidence="2 3" id="KW-0687">Ribonucleoprotein</keyword>
<keyword evidence="3" id="KW-0694">RNA-binding</keyword>
<dbReference type="OrthoDB" id="191241at2157"/>
<dbReference type="GO" id="GO:0006412">
    <property type="term" value="P:translation"/>
    <property type="evidence" value="ECO:0007669"/>
    <property type="project" value="UniProtKB-UniRule"/>
</dbReference>
<comment type="caution">
    <text evidence="5">The sequence shown here is derived from an EMBL/GenBank/DDBJ whole genome shotgun (WGS) entry which is preliminary data.</text>
</comment>